<feature type="transmembrane region" description="Helical" evidence="5">
    <location>
        <begin position="351"/>
        <end position="367"/>
    </location>
</feature>
<keyword evidence="8" id="KW-1185">Reference proteome</keyword>
<name>A0A553PP32_TIGCA</name>
<feature type="transmembrane region" description="Helical" evidence="5">
    <location>
        <begin position="407"/>
        <end position="425"/>
    </location>
</feature>
<feature type="transmembrane region" description="Helical" evidence="5">
    <location>
        <begin position="507"/>
        <end position="526"/>
    </location>
</feature>
<feature type="transmembrane region" description="Helical" evidence="5">
    <location>
        <begin position="445"/>
        <end position="468"/>
    </location>
</feature>
<sequence>MGAPDKDYKLGSNDGVEEIDPVTEAMGDFGRWQFAMVCLVGSFIIPCCYPVLNLTFLNASNDFWCAPPASIADRATLEQWRNISGQAKHGACRVYDIDYERDFSRYLSIPESTPTRPCKKWDYDRTDFETTFTTEWDLVCDNAYLKSIAQTVFFMGMIGGVSGAGILCDWYGRKNIIVALLLAMSVVGIACAYMPTFTLFTVGRFFHALIYIGVLECIFTWVLEIAGVRYKARAGIGIDFFWVVGWLSLSVMAYFITDWRHLLMATSLPGFASVVLIWLMPESPRWLLSMGRVKEAEDVIRKVAKFNNRPLAVDWSLDTKAILGQAGQVEVEEQAGLIDLFRTQEMRMKTLILYINWFANSFCYYGLTLNAPGYGTSPLVSFTINGLLEIPAYASAIFLLSWKGRRVPYATSMILTGISLLSILLLPEQESAPAKTAGFDNAATIMALAIMVFGKFWITVSFASVFLYTAELYPTTVRTTALGTSSCMARFGGMACGWVALLKAYHSKLPLIVFGGVALFSGIIAIKLPETKGKKLPDTLAEGEAMRTKKLCCY</sequence>
<dbReference type="SUPFAM" id="SSF103473">
    <property type="entry name" value="MFS general substrate transporter"/>
    <property type="match status" value="1"/>
</dbReference>
<dbReference type="OrthoDB" id="5141738at2759"/>
<evidence type="ECO:0000259" key="6">
    <source>
        <dbReference type="PROSITE" id="PS50850"/>
    </source>
</evidence>
<feature type="transmembrane region" description="Helical" evidence="5">
    <location>
        <begin position="175"/>
        <end position="196"/>
    </location>
</feature>
<feature type="transmembrane region" description="Helical" evidence="5">
    <location>
        <begin position="262"/>
        <end position="280"/>
    </location>
</feature>
<protein>
    <recommendedName>
        <fullName evidence="6">Major facilitator superfamily (MFS) profile domain-containing protein</fullName>
    </recommendedName>
</protein>
<feature type="transmembrane region" description="Helical" evidence="5">
    <location>
        <begin position="240"/>
        <end position="256"/>
    </location>
</feature>
<dbReference type="PROSITE" id="PS50850">
    <property type="entry name" value="MFS"/>
    <property type="match status" value="1"/>
</dbReference>
<keyword evidence="4 5" id="KW-0472">Membrane</keyword>
<evidence type="ECO:0000313" key="8">
    <source>
        <dbReference type="Proteomes" id="UP000318571"/>
    </source>
</evidence>
<gene>
    <name evidence="7" type="ORF">TCAL_07553</name>
</gene>
<evidence type="ECO:0000256" key="4">
    <source>
        <dbReference type="ARBA" id="ARBA00023136"/>
    </source>
</evidence>
<dbReference type="InterPro" id="IPR020846">
    <property type="entry name" value="MFS_dom"/>
</dbReference>
<dbReference type="PANTHER" id="PTHR24064">
    <property type="entry name" value="SOLUTE CARRIER FAMILY 22 MEMBER"/>
    <property type="match status" value="1"/>
</dbReference>
<evidence type="ECO:0000313" key="7">
    <source>
        <dbReference type="EMBL" id="TRY79444.1"/>
    </source>
</evidence>
<dbReference type="Pfam" id="PF00083">
    <property type="entry name" value="Sugar_tr"/>
    <property type="match status" value="1"/>
</dbReference>
<organism evidence="7 8">
    <name type="scientific">Tigriopus californicus</name>
    <name type="common">Marine copepod</name>
    <dbReference type="NCBI Taxonomy" id="6832"/>
    <lineage>
        <taxon>Eukaryota</taxon>
        <taxon>Metazoa</taxon>
        <taxon>Ecdysozoa</taxon>
        <taxon>Arthropoda</taxon>
        <taxon>Crustacea</taxon>
        <taxon>Multicrustacea</taxon>
        <taxon>Hexanauplia</taxon>
        <taxon>Copepoda</taxon>
        <taxon>Harpacticoida</taxon>
        <taxon>Harpacticidae</taxon>
        <taxon>Tigriopus</taxon>
    </lineage>
</organism>
<dbReference type="AlphaFoldDB" id="A0A553PP32"/>
<dbReference type="InterPro" id="IPR036259">
    <property type="entry name" value="MFS_trans_sf"/>
</dbReference>
<dbReference type="GO" id="GO:0022857">
    <property type="term" value="F:transmembrane transporter activity"/>
    <property type="evidence" value="ECO:0007669"/>
    <property type="project" value="InterPro"/>
</dbReference>
<evidence type="ECO:0000256" key="1">
    <source>
        <dbReference type="ARBA" id="ARBA00004141"/>
    </source>
</evidence>
<keyword evidence="3 5" id="KW-1133">Transmembrane helix</keyword>
<evidence type="ECO:0000256" key="2">
    <source>
        <dbReference type="ARBA" id="ARBA00022692"/>
    </source>
</evidence>
<keyword evidence="2 5" id="KW-0812">Transmembrane</keyword>
<feature type="transmembrane region" description="Helical" evidence="5">
    <location>
        <begin position="148"/>
        <end position="168"/>
    </location>
</feature>
<dbReference type="STRING" id="6832.A0A553PP32"/>
<dbReference type="EMBL" id="VCGU01000002">
    <property type="protein sequence ID" value="TRY79444.1"/>
    <property type="molecule type" value="Genomic_DNA"/>
</dbReference>
<comment type="subcellular location">
    <subcellularLocation>
        <location evidence="1">Membrane</location>
        <topology evidence="1">Multi-pass membrane protein</topology>
    </subcellularLocation>
</comment>
<feature type="transmembrane region" description="Helical" evidence="5">
    <location>
        <begin position="208"/>
        <end position="228"/>
    </location>
</feature>
<dbReference type="Proteomes" id="UP000318571">
    <property type="component" value="Chromosome 6"/>
</dbReference>
<feature type="domain" description="Major facilitator superfamily (MFS) profile" evidence="6">
    <location>
        <begin position="34"/>
        <end position="533"/>
    </location>
</feature>
<dbReference type="InterPro" id="IPR005828">
    <property type="entry name" value="MFS_sugar_transport-like"/>
</dbReference>
<evidence type="ECO:0000256" key="5">
    <source>
        <dbReference type="SAM" id="Phobius"/>
    </source>
</evidence>
<feature type="transmembrane region" description="Helical" evidence="5">
    <location>
        <begin position="379"/>
        <end position="400"/>
    </location>
</feature>
<dbReference type="Gene3D" id="1.20.1250.20">
    <property type="entry name" value="MFS general substrate transporter like domains"/>
    <property type="match status" value="1"/>
</dbReference>
<dbReference type="GO" id="GO:0016020">
    <property type="term" value="C:membrane"/>
    <property type="evidence" value="ECO:0007669"/>
    <property type="project" value="UniProtKB-SubCell"/>
</dbReference>
<comment type="caution">
    <text evidence="7">The sequence shown here is derived from an EMBL/GenBank/DDBJ whole genome shotgun (WGS) entry which is preliminary data.</text>
</comment>
<reference evidence="7 8" key="1">
    <citation type="journal article" date="2018" name="Nat. Ecol. Evol.">
        <title>Genomic signatures of mitonuclear coevolution across populations of Tigriopus californicus.</title>
        <authorList>
            <person name="Barreto F.S."/>
            <person name="Watson E.T."/>
            <person name="Lima T.G."/>
            <person name="Willett C.S."/>
            <person name="Edmands S."/>
            <person name="Li W."/>
            <person name="Burton R.S."/>
        </authorList>
    </citation>
    <scope>NUCLEOTIDE SEQUENCE [LARGE SCALE GENOMIC DNA]</scope>
    <source>
        <strain evidence="7 8">San Diego</strain>
    </source>
</reference>
<dbReference type="OMA" id="WIQLAIT"/>
<proteinExistence type="predicted"/>
<dbReference type="CDD" id="cd17317">
    <property type="entry name" value="MFS_SLC22"/>
    <property type="match status" value="1"/>
</dbReference>
<accession>A0A553PP32</accession>
<feature type="transmembrane region" description="Helical" evidence="5">
    <location>
        <begin position="480"/>
        <end position="501"/>
    </location>
</feature>
<feature type="transmembrane region" description="Helical" evidence="5">
    <location>
        <begin position="34"/>
        <end position="52"/>
    </location>
</feature>
<evidence type="ECO:0000256" key="3">
    <source>
        <dbReference type="ARBA" id="ARBA00022989"/>
    </source>
</evidence>